<evidence type="ECO:0000313" key="5">
    <source>
        <dbReference type="Proteomes" id="UP000608923"/>
    </source>
</evidence>
<organism evidence="4 5">
    <name type="scientific">Alcaligenes pakistanensis</name>
    <dbReference type="NCBI Taxonomy" id="1482717"/>
    <lineage>
        <taxon>Bacteria</taxon>
        <taxon>Pseudomonadati</taxon>
        <taxon>Pseudomonadota</taxon>
        <taxon>Betaproteobacteria</taxon>
        <taxon>Burkholderiales</taxon>
        <taxon>Alcaligenaceae</taxon>
        <taxon>Alcaligenes</taxon>
    </lineage>
</organism>
<dbReference type="RefSeq" id="WP_189391203.1">
    <property type="nucleotide sequence ID" value="NZ_BMZN01000001.1"/>
</dbReference>
<gene>
    <name evidence="4" type="ORF">GCM10010096_08470</name>
</gene>
<evidence type="ECO:0000259" key="3">
    <source>
        <dbReference type="Pfam" id="PF04116"/>
    </source>
</evidence>
<accession>A0A8H9IFZ0</accession>
<protein>
    <recommendedName>
        <fullName evidence="3">Fatty acid hydroxylase domain-containing protein</fullName>
    </recommendedName>
</protein>
<feature type="transmembrane region" description="Helical" evidence="2">
    <location>
        <begin position="118"/>
        <end position="139"/>
    </location>
</feature>
<keyword evidence="2" id="KW-0472">Membrane</keyword>
<sequence>MMSERQRKFREEYKSNISPAYNGVLHVVVTYIVGLAAIYYSITQLGPVGWEWLIVIPVFLTGNFVEWAMHRYVMHRRINIVGLREIYERHTRQHHQYFTDNEATIDSSKEFRIVFFPWRVLATLGVGGGILGWLAATVINPNAGYFVFMTMVAQYLVYEAFHYCCHVHENSFVRNMPFINTIRRHHTAHHNQGIMMKYNMNLTFPIADWAMGTTDLRRGLLGHLFNGYSEKHIKEELKPIIRRFRFEDTGDTTDGPALQSDEAHALQRGLTG</sequence>
<keyword evidence="2" id="KW-0812">Transmembrane</keyword>
<feature type="transmembrane region" description="Helical" evidence="2">
    <location>
        <begin position="145"/>
        <end position="165"/>
    </location>
</feature>
<comment type="caution">
    <text evidence="4">The sequence shown here is derived from an EMBL/GenBank/DDBJ whole genome shotgun (WGS) entry which is preliminary data.</text>
</comment>
<feature type="transmembrane region" description="Helical" evidence="2">
    <location>
        <begin position="48"/>
        <end position="69"/>
    </location>
</feature>
<dbReference type="GO" id="GO:0016491">
    <property type="term" value="F:oxidoreductase activity"/>
    <property type="evidence" value="ECO:0007669"/>
    <property type="project" value="InterPro"/>
</dbReference>
<feature type="domain" description="Fatty acid hydroxylase" evidence="3">
    <location>
        <begin position="58"/>
        <end position="213"/>
    </location>
</feature>
<feature type="region of interest" description="Disordered" evidence="1">
    <location>
        <begin position="251"/>
        <end position="272"/>
    </location>
</feature>
<dbReference type="AlphaFoldDB" id="A0A8H9IFZ0"/>
<proteinExistence type="predicted"/>
<dbReference type="InterPro" id="IPR006694">
    <property type="entry name" value="Fatty_acid_hydroxylase"/>
</dbReference>
<dbReference type="EMBL" id="BMZN01000001">
    <property type="protein sequence ID" value="GHC40308.1"/>
    <property type="molecule type" value="Genomic_DNA"/>
</dbReference>
<reference evidence="5" key="1">
    <citation type="journal article" date="2019" name="Int. J. Syst. Evol. Microbiol.">
        <title>The Global Catalogue of Microorganisms (GCM) 10K type strain sequencing project: providing services to taxonomists for standard genome sequencing and annotation.</title>
        <authorList>
            <consortium name="The Broad Institute Genomics Platform"/>
            <consortium name="The Broad Institute Genome Sequencing Center for Infectious Disease"/>
            <person name="Wu L."/>
            <person name="Ma J."/>
        </authorList>
    </citation>
    <scope>NUCLEOTIDE SEQUENCE [LARGE SCALE GENOMIC DNA]</scope>
    <source>
        <strain evidence="5">KCTC 42083</strain>
    </source>
</reference>
<feature type="transmembrane region" description="Helical" evidence="2">
    <location>
        <begin position="20"/>
        <end position="42"/>
    </location>
</feature>
<evidence type="ECO:0000256" key="2">
    <source>
        <dbReference type="SAM" id="Phobius"/>
    </source>
</evidence>
<evidence type="ECO:0000313" key="4">
    <source>
        <dbReference type="EMBL" id="GHC40308.1"/>
    </source>
</evidence>
<keyword evidence="2" id="KW-1133">Transmembrane helix</keyword>
<dbReference type="GO" id="GO:0008610">
    <property type="term" value="P:lipid biosynthetic process"/>
    <property type="evidence" value="ECO:0007669"/>
    <property type="project" value="InterPro"/>
</dbReference>
<dbReference type="Pfam" id="PF04116">
    <property type="entry name" value="FA_hydroxylase"/>
    <property type="match status" value="1"/>
</dbReference>
<dbReference type="Proteomes" id="UP000608923">
    <property type="component" value="Unassembled WGS sequence"/>
</dbReference>
<keyword evidence="5" id="KW-1185">Reference proteome</keyword>
<dbReference type="GO" id="GO:0005506">
    <property type="term" value="F:iron ion binding"/>
    <property type="evidence" value="ECO:0007669"/>
    <property type="project" value="InterPro"/>
</dbReference>
<evidence type="ECO:0000256" key="1">
    <source>
        <dbReference type="SAM" id="MobiDB-lite"/>
    </source>
</evidence>
<name>A0A8H9IFZ0_9BURK</name>